<dbReference type="Proteomes" id="UP000054630">
    <property type="component" value="Unassembled WGS sequence"/>
</dbReference>
<evidence type="ECO:0000313" key="1">
    <source>
        <dbReference type="EMBL" id="KRX26403.1"/>
    </source>
</evidence>
<reference evidence="1 2" key="1">
    <citation type="submission" date="2015-01" db="EMBL/GenBank/DDBJ databases">
        <title>Evolution of Trichinella species and genotypes.</title>
        <authorList>
            <person name="Korhonen P.K."/>
            <person name="Edoardo P."/>
            <person name="Giuseppe L.R."/>
            <person name="Gasser R.B."/>
        </authorList>
    </citation>
    <scope>NUCLEOTIDE SEQUENCE [LARGE SCALE GENOMIC DNA]</scope>
    <source>
        <strain evidence="1">ISS37</strain>
    </source>
</reference>
<keyword evidence="2" id="KW-1185">Reference proteome</keyword>
<proteinExistence type="predicted"/>
<gene>
    <name evidence="1" type="ORF">T07_14515</name>
</gene>
<name>A0A0V0SIX2_9BILA</name>
<organism evidence="1 2">
    <name type="scientific">Trichinella nelsoni</name>
    <dbReference type="NCBI Taxonomy" id="6336"/>
    <lineage>
        <taxon>Eukaryota</taxon>
        <taxon>Metazoa</taxon>
        <taxon>Ecdysozoa</taxon>
        <taxon>Nematoda</taxon>
        <taxon>Enoplea</taxon>
        <taxon>Dorylaimia</taxon>
        <taxon>Trichinellida</taxon>
        <taxon>Trichinellidae</taxon>
        <taxon>Trichinella</taxon>
    </lineage>
</organism>
<sequence length="64" mass="7249">MAQMDSTMEQLPSFHFPKAIKSVKRKENACACNGGDGEYSQTCDSRKTLRTNPLETKMIFHIII</sequence>
<accession>A0A0V0SIX2</accession>
<dbReference type="AlphaFoldDB" id="A0A0V0SIX2"/>
<protein>
    <submittedName>
        <fullName evidence="1">Uncharacterized protein</fullName>
    </submittedName>
</protein>
<dbReference type="EMBL" id="JYDL01000007">
    <property type="protein sequence ID" value="KRX26403.1"/>
    <property type="molecule type" value="Genomic_DNA"/>
</dbReference>
<comment type="caution">
    <text evidence="1">The sequence shown here is derived from an EMBL/GenBank/DDBJ whole genome shotgun (WGS) entry which is preliminary data.</text>
</comment>
<evidence type="ECO:0000313" key="2">
    <source>
        <dbReference type="Proteomes" id="UP000054630"/>
    </source>
</evidence>